<dbReference type="InterPro" id="IPR001041">
    <property type="entry name" value="2Fe-2S_ferredoxin-type"/>
</dbReference>
<dbReference type="Gene3D" id="3.30.390.50">
    <property type="entry name" value="CO dehydrogenase flavoprotein, C-terminal domain"/>
    <property type="match status" value="1"/>
</dbReference>
<feature type="non-terminal residue" evidence="8">
    <location>
        <position position="1"/>
    </location>
</feature>
<evidence type="ECO:0000256" key="4">
    <source>
        <dbReference type="ARBA" id="ARBA00023002"/>
    </source>
</evidence>
<dbReference type="SUPFAM" id="SSF54292">
    <property type="entry name" value="2Fe-2S ferredoxin-like"/>
    <property type="match status" value="1"/>
</dbReference>
<keyword evidence="3" id="KW-0274">FAD</keyword>
<dbReference type="SUPFAM" id="SSF47741">
    <property type="entry name" value="CO dehydrogenase ISP C-domain like"/>
    <property type="match status" value="1"/>
</dbReference>
<dbReference type="InterPro" id="IPR036010">
    <property type="entry name" value="2Fe-2S_ferredoxin-like_sf"/>
</dbReference>
<accession>A0A381V6L0</accession>
<dbReference type="GO" id="GO:0005506">
    <property type="term" value="F:iron ion binding"/>
    <property type="evidence" value="ECO:0007669"/>
    <property type="project" value="InterPro"/>
</dbReference>
<dbReference type="InterPro" id="IPR016166">
    <property type="entry name" value="FAD-bd_PCMH"/>
</dbReference>
<dbReference type="Pfam" id="PF00941">
    <property type="entry name" value="FAD_binding_5"/>
    <property type="match status" value="1"/>
</dbReference>
<dbReference type="Pfam" id="PF03450">
    <property type="entry name" value="CO_deh_flav_C"/>
    <property type="match status" value="1"/>
</dbReference>
<keyword evidence="2" id="KW-0479">Metal-binding</keyword>
<dbReference type="InterPro" id="IPR016208">
    <property type="entry name" value="Ald_Oxase/xanthine_DH-like"/>
</dbReference>
<keyword evidence="1" id="KW-0285">Flavoprotein</keyword>
<dbReference type="Pfam" id="PF01799">
    <property type="entry name" value="Fer2_2"/>
    <property type="match status" value="1"/>
</dbReference>
<dbReference type="SMART" id="SM01092">
    <property type="entry name" value="CO_deh_flav_C"/>
    <property type="match status" value="1"/>
</dbReference>
<organism evidence="8">
    <name type="scientific">marine metagenome</name>
    <dbReference type="NCBI Taxonomy" id="408172"/>
    <lineage>
        <taxon>unclassified sequences</taxon>
        <taxon>metagenomes</taxon>
        <taxon>ecological metagenomes</taxon>
    </lineage>
</organism>
<dbReference type="InterPro" id="IPR036683">
    <property type="entry name" value="CO_DH_flav_C_dom_sf"/>
</dbReference>
<dbReference type="InterPro" id="IPR006058">
    <property type="entry name" value="2Fe2S_fd_BS"/>
</dbReference>
<keyword evidence="4" id="KW-0560">Oxidoreductase</keyword>
<dbReference type="InterPro" id="IPR012175">
    <property type="entry name" value="Xanth_DH_ssu_bac"/>
</dbReference>
<dbReference type="EMBL" id="UINC01007979">
    <property type="protein sequence ID" value="SVA35940.1"/>
    <property type="molecule type" value="Genomic_DNA"/>
</dbReference>
<dbReference type="NCBIfam" id="TIGR02963">
    <property type="entry name" value="xanthine_xdhA"/>
    <property type="match status" value="1"/>
</dbReference>
<sequence length="497" mass="53514">VQNTRNTVRFLLGLEPVQVALDDPNLTLLEYLRVTARLTGTKEGCAEGDCGACTVLIGECQDGRIHYSAANACILLLGMVDGRQVVTVEHLADSGPNLIQQAIADQHASQCGFCTPGFVMSITALKLSLSEHTAADLPDRALIDETLAGNLCRCTGYGPIIEAARQACAQPLPVSWQAFSSTALAVLAGWQQDPSALHCQGRRGLFAAPRSTVDLLEYLSEHPQATVLAGATDIGLWITKQGRQLPVLLYLGQLPELKSLKNNGDTLEIGATVPIHEAQPVLTALSPDLARLLCRFGSRQVRNVGTVGGNIANGSPVGDLPPALIALGARLKLLGHAGQREIALEDFFVDYGQQDLLPGEFLASVIVPLKNDIQFYCWKVSKRFDQDISAVLGAFAMQIETGSVQRARICFGGMAATPRRAYHCEAALKDQPLDRQTLDRARDALERDFEPISDLRASSGYRQRIAGNLLEKAFLSMTGAQPAELYDGFLAPGHSHD</sequence>
<feature type="domain" description="FAD-binding PCMH-type" evidence="7">
    <location>
        <begin position="198"/>
        <end position="372"/>
    </location>
</feature>
<dbReference type="PROSITE" id="PS00197">
    <property type="entry name" value="2FE2S_FER_1"/>
    <property type="match status" value="1"/>
</dbReference>
<dbReference type="Gene3D" id="3.30.43.10">
    <property type="entry name" value="Uridine Diphospho-n-acetylenolpyruvylglucosamine Reductase, domain 2"/>
    <property type="match status" value="1"/>
</dbReference>
<gene>
    <name evidence="8" type="ORF">METZ01_LOCUS88794</name>
</gene>
<dbReference type="PROSITE" id="PS51387">
    <property type="entry name" value="FAD_PCMH"/>
    <property type="match status" value="1"/>
</dbReference>
<proteinExistence type="predicted"/>
<dbReference type="PROSITE" id="PS51085">
    <property type="entry name" value="2FE2S_FER_2"/>
    <property type="match status" value="1"/>
</dbReference>
<evidence type="ECO:0000259" key="7">
    <source>
        <dbReference type="PROSITE" id="PS51387"/>
    </source>
</evidence>
<dbReference type="InterPro" id="IPR016167">
    <property type="entry name" value="FAD-bd_PCMH_sub1"/>
</dbReference>
<evidence type="ECO:0000313" key="8">
    <source>
        <dbReference type="EMBL" id="SVA35940.1"/>
    </source>
</evidence>
<reference evidence="8" key="1">
    <citation type="submission" date="2018-05" db="EMBL/GenBank/DDBJ databases">
        <authorList>
            <person name="Lanie J.A."/>
            <person name="Ng W.-L."/>
            <person name="Kazmierczak K.M."/>
            <person name="Andrzejewski T.M."/>
            <person name="Davidsen T.M."/>
            <person name="Wayne K.J."/>
            <person name="Tettelin H."/>
            <person name="Glass J.I."/>
            <person name="Rusch D."/>
            <person name="Podicherti R."/>
            <person name="Tsui H.-C.T."/>
            <person name="Winkler M.E."/>
        </authorList>
    </citation>
    <scope>NUCLEOTIDE SEQUENCE</scope>
</reference>
<dbReference type="Pfam" id="PF00111">
    <property type="entry name" value="Fer2"/>
    <property type="match status" value="1"/>
</dbReference>
<name>A0A381V6L0_9ZZZZ</name>
<dbReference type="AlphaFoldDB" id="A0A381V6L0"/>
<keyword evidence="5" id="KW-0408">Iron</keyword>
<dbReference type="InterPro" id="IPR036318">
    <property type="entry name" value="FAD-bd_PCMH-like_sf"/>
</dbReference>
<dbReference type="InterPro" id="IPR016169">
    <property type="entry name" value="FAD-bd_PCMH_sub2"/>
</dbReference>
<dbReference type="PIRSF" id="PIRSF036557">
    <property type="entry name" value="XdhA_RC"/>
    <property type="match status" value="1"/>
</dbReference>
<evidence type="ECO:0000259" key="6">
    <source>
        <dbReference type="PROSITE" id="PS51085"/>
    </source>
</evidence>
<dbReference type="GO" id="GO:0004854">
    <property type="term" value="F:xanthine dehydrogenase activity"/>
    <property type="evidence" value="ECO:0007669"/>
    <property type="project" value="InterPro"/>
</dbReference>
<evidence type="ECO:0000256" key="2">
    <source>
        <dbReference type="ARBA" id="ARBA00022723"/>
    </source>
</evidence>
<dbReference type="InterPro" id="IPR002888">
    <property type="entry name" value="2Fe-2S-bd"/>
</dbReference>
<dbReference type="InterPro" id="IPR014307">
    <property type="entry name" value="Xanthine_DH_ssu"/>
</dbReference>
<dbReference type="GO" id="GO:0051537">
    <property type="term" value="F:2 iron, 2 sulfur cluster binding"/>
    <property type="evidence" value="ECO:0007669"/>
    <property type="project" value="InterPro"/>
</dbReference>
<feature type="domain" description="2Fe-2S ferredoxin-type" evidence="6">
    <location>
        <begin position="6"/>
        <end position="91"/>
    </location>
</feature>
<dbReference type="SUPFAM" id="SSF56176">
    <property type="entry name" value="FAD-binding/transporter-associated domain-like"/>
    <property type="match status" value="1"/>
</dbReference>
<dbReference type="SUPFAM" id="SSF55447">
    <property type="entry name" value="CO dehydrogenase flavoprotein C-terminal domain-like"/>
    <property type="match status" value="1"/>
</dbReference>
<evidence type="ECO:0000256" key="1">
    <source>
        <dbReference type="ARBA" id="ARBA00022630"/>
    </source>
</evidence>
<protein>
    <recommendedName>
        <fullName evidence="9">FAD-binding PCMH-type domain-containing protein</fullName>
    </recommendedName>
</protein>
<dbReference type="InterPro" id="IPR002346">
    <property type="entry name" value="Mopterin_DH_FAD-bd"/>
</dbReference>
<dbReference type="Gene3D" id="1.10.150.120">
    <property type="entry name" value="[2Fe-2S]-binding domain"/>
    <property type="match status" value="1"/>
</dbReference>
<dbReference type="GO" id="GO:0071949">
    <property type="term" value="F:FAD binding"/>
    <property type="evidence" value="ECO:0007669"/>
    <property type="project" value="InterPro"/>
</dbReference>
<dbReference type="CDD" id="cd00207">
    <property type="entry name" value="fer2"/>
    <property type="match status" value="1"/>
</dbReference>
<evidence type="ECO:0008006" key="9">
    <source>
        <dbReference type="Google" id="ProtNLM"/>
    </source>
</evidence>
<evidence type="ECO:0000256" key="5">
    <source>
        <dbReference type="ARBA" id="ARBA00023004"/>
    </source>
</evidence>
<dbReference type="PANTHER" id="PTHR45444">
    <property type="entry name" value="XANTHINE DEHYDROGENASE"/>
    <property type="match status" value="1"/>
</dbReference>
<dbReference type="Gene3D" id="3.30.465.10">
    <property type="match status" value="1"/>
</dbReference>
<dbReference type="InterPro" id="IPR036884">
    <property type="entry name" value="2Fe-2S-bd_dom_sf"/>
</dbReference>
<dbReference type="PANTHER" id="PTHR45444:SF3">
    <property type="entry name" value="XANTHINE DEHYDROGENASE"/>
    <property type="match status" value="1"/>
</dbReference>
<dbReference type="InterPro" id="IPR012675">
    <property type="entry name" value="Beta-grasp_dom_sf"/>
</dbReference>
<dbReference type="InterPro" id="IPR005107">
    <property type="entry name" value="CO_DH_flav_C"/>
</dbReference>
<evidence type="ECO:0000256" key="3">
    <source>
        <dbReference type="ARBA" id="ARBA00022827"/>
    </source>
</evidence>
<dbReference type="Gene3D" id="3.10.20.30">
    <property type="match status" value="1"/>
</dbReference>